<organism evidence="4 5">
    <name type="scientific">Flavisolibacter tropicus</name>
    <dbReference type="NCBI Taxonomy" id="1492898"/>
    <lineage>
        <taxon>Bacteria</taxon>
        <taxon>Pseudomonadati</taxon>
        <taxon>Bacteroidota</taxon>
        <taxon>Chitinophagia</taxon>
        <taxon>Chitinophagales</taxon>
        <taxon>Chitinophagaceae</taxon>
        <taxon>Flavisolibacter</taxon>
    </lineage>
</organism>
<dbReference type="PRINTS" id="PR00080">
    <property type="entry name" value="SDRFAMILY"/>
</dbReference>
<dbReference type="SUPFAM" id="SSF51735">
    <property type="entry name" value="NAD(P)-binding Rossmann-fold domains"/>
    <property type="match status" value="1"/>
</dbReference>
<keyword evidence="5" id="KW-1185">Reference proteome</keyword>
<dbReference type="Pfam" id="PF00106">
    <property type="entry name" value="adh_short"/>
    <property type="match status" value="1"/>
</dbReference>
<dbReference type="InterPro" id="IPR036291">
    <property type="entry name" value="NAD(P)-bd_dom_sf"/>
</dbReference>
<dbReference type="OrthoDB" id="822355at2"/>
<comment type="similarity">
    <text evidence="1 3">Belongs to the short-chain dehydrogenases/reductases (SDR) family.</text>
</comment>
<evidence type="ECO:0000313" key="4">
    <source>
        <dbReference type="EMBL" id="ANE49862.1"/>
    </source>
</evidence>
<dbReference type="AlphaFoldDB" id="A0A172TS92"/>
<evidence type="ECO:0000256" key="1">
    <source>
        <dbReference type="ARBA" id="ARBA00006484"/>
    </source>
</evidence>
<dbReference type="STRING" id="1492898.SY85_04520"/>
<proteinExistence type="inferred from homology"/>
<dbReference type="RefSeq" id="WP_066402005.1">
    <property type="nucleotide sequence ID" value="NZ_CP011390.1"/>
</dbReference>
<dbReference type="GO" id="GO:0016491">
    <property type="term" value="F:oxidoreductase activity"/>
    <property type="evidence" value="ECO:0007669"/>
    <property type="project" value="UniProtKB-KW"/>
</dbReference>
<name>A0A172TS92_9BACT</name>
<evidence type="ECO:0000256" key="3">
    <source>
        <dbReference type="RuleBase" id="RU000363"/>
    </source>
</evidence>
<accession>A0A172TS92</accession>
<sequence>MTKKIIIVGATSGIGKEMALLYLQQGHQVGITGRRQQLLLEIQNSYPQQTFIESFDVRDTNVTLYLDKLNLAMNGFDILIYNAGVGHPSKELDAAKEKETTLINVNGFVAIADYAFNYFRERGYGQLVVISSIAGLTGSSWAPAYSASKAFMSKYAQSLNMKAYALQANIKVTDIRPGFINTKEADGYKRFWAATSLKAANQIIRAIESKKRVAYITKRWWLIAMLLKVSPYWLYKRFL</sequence>
<dbReference type="Proteomes" id="UP000077177">
    <property type="component" value="Chromosome"/>
</dbReference>
<reference evidence="4 5" key="2">
    <citation type="journal article" date="2016" name="Int. J. Syst. Evol. Microbiol.">
        <title>Flavisolibacter tropicus sp. nov., isolated from tropical soil.</title>
        <authorList>
            <person name="Lee J.J."/>
            <person name="Kang M.S."/>
            <person name="Kim G.S."/>
            <person name="Lee C.S."/>
            <person name="Lim S."/>
            <person name="Lee J."/>
            <person name="Roh S.H."/>
            <person name="Kang H."/>
            <person name="Ha J.M."/>
            <person name="Bae S."/>
            <person name="Jung H.Y."/>
            <person name="Kim M.K."/>
        </authorList>
    </citation>
    <scope>NUCLEOTIDE SEQUENCE [LARGE SCALE GENOMIC DNA]</scope>
    <source>
        <strain evidence="4 5">LCS9</strain>
    </source>
</reference>
<dbReference type="Gene3D" id="3.40.50.720">
    <property type="entry name" value="NAD(P)-binding Rossmann-like Domain"/>
    <property type="match status" value="1"/>
</dbReference>
<keyword evidence="2" id="KW-0560">Oxidoreductase</keyword>
<gene>
    <name evidence="4" type="ORF">SY85_04520</name>
</gene>
<dbReference type="GO" id="GO:0016020">
    <property type="term" value="C:membrane"/>
    <property type="evidence" value="ECO:0007669"/>
    <property type="project" value="TreeGrafter"/>
</dbReference>
<reference evidence="5" key="1">
    <citation type="submission" date="2015-01" db="EMBL/GenBank/DDBJ databases">
        <title>Flavisolibacter sp./LCS9/ whole genome sequencing.</title>
        <authorList>
            <person name="Kim M.K."/>
            <person name="Srinivasan S."/>
            <person name="Lee J.-J."/>
        </authorList>
    </citation>
    <scope>NUCLEOTIDE SEQUENCE [LARGE SCALE GENOMIC DNA]</scope>
    <source>
        <strain evidence="5">LCS9</strain>
    </source>
</reference>
<dbReference type="InterPro" id="IPR002347">
    <property type="entry name" value="SDR_fam"/>
</dbReference>
<dbReference type="PANTHER" id="PTHR44196">
    <property type="entry name" value="DEHYDROGENASE/REDUCTASE SDR FAMILY MEMBER 7B"/>
    <property type="match status" value="1"/>
</dbReference>
<dbReference type="KEGG" id="fla:SY85_04520"/>
<evidence type="ECO:0000313" key="5">
    <source>
        <dbReference type="Proteomes" id="UP000077177"/>
    </source>
</evidence>
<protein>
    <recommendedName>
        <fullName evidence="6">Oxidoreductase</fullName>
    </recommendedName>
</protein>
<dbReference type="EMBL" id="CP011390">
    <property type="protein sequence ID" value="ANE49862.1"/>
    <property type="molecule type" value="Genomic_DNA"/>
</dbReference>
<evidence type="ECO:0008006" key="6">
    <source>
        <dbReference type="Google" id="ProtNLM"/>
    </source>
</evidence>
<evidence type="ECO:0000256" key="2">
    <source>
        <dbReference type="ARBA" id="ARBA00023002"/>
    </source>
</evidence>
<dbReference type="PANTHER" id="PTHR44196:SF3">
    <property type="entry name" value="SHORT CHAIN DEHYDROGENASE FAMILY PROTEIN"/>
    <property type="match status" value="1"/>
</dbReference>
<dbReference type="PRINTS" id="PR00081">
    <property type="entry name" value="GDHRDH"/>
</dbReference>